<feature type="chain" id="PRO_5041742989" evidence="12">
    <location>
        <begin position="20"/>
        <end position="692"/>
    </location>
</feature>
<comment type="similarity">
    <text evidence="10 11">Belongs to the TonB-dependent receptor family.</text>
</comment>
<dbReference type="GO" id="GO:0044718">
    <property type="term" value="P:siderophore transmembrane transport"/>
    <property type="evidence" value="ECO:0007669"/>
    <property type="project" value="TreeGrafter"/>
</dbReference>
<keyword evidence="7 10" id="KW-0472">Membrane</keyword>
<dbReference type="SUPFAM" id="SSF56935">
    <property type="entry name" value="Porins"/>
    <property type="match status" value="1"/>
</dbReference>
<sequence>MKKTPLSWIVAMSLCSACAAQSVTLEPVAVEGEKETATSMSLSDAKTVINTQELSSQPTTLNEALSDTFFVNFKKAGDYNSEPYIRGRGVNGVPIYIEGMRINAAHPDSTNLFTMIDAQEVDVYRGANGANVGMGAMNGAIVIKLKEPQFGTTDEFEESSFINAKTSLFSQTGYTTGIGTTLYNQFVNFSLSGSISEYNNYSNGGGDEVLHSDSDSKHYAISTAVKTGDDSYIYGRFIKDKSSSGDPLSRYQQSGVWNYTDHPNDDAKTYFVGFKKGEWYGLSDIDFQIFKNDLHYAVNTKKETSVPYATELFRESNTKGAKLSGKKELDEHQTLSLAMTYSKMEITNGVRNWNTTTNTWGDWTSAMGIKGGDYTDFGIQLADDMKYDKAFYTLAIGYDNVKRNVTSNVNTTKLDSLIPEALDALIQKTNTDERDNLLSMSAKAGYEISSAFVPYIKLSNAERTPYFNEAYGNNPSNGSQIPNQTLGNEKVWDIDVGMDGKYERFYYTSALYYQRYSDYIELVKTGYLTTGGLPIKRYINLDEAIIYGAEAMAGYGLGNDLFVEAAYLYTHGQNEDDDTPLAFIAPQKLTLSLAQKRSKGLSWKLEEVFVDNQDRISSVNGEIATPGYSLTNASMSYGFSKLGILKNAVVSFELNNIFDKSYREHLDKVSSTAWYLPDNAGINGVLSLKAAF</sequence>
<evidence type="ECO:0000313" key="16">
    <source>
        <dbReference type="Proteomes" id="UP000019322"/>
    </source>
</evidence>
<evidence type="ECO:0000256" key="5">
    <source>
        <dbReference type="ARBA" id="ARBA00022729"/>
    </source>
</evidence>
<keyword evidence="6 11" id="KW-0798">TonB box</keyword>
<evidence type="ECO:0000313" key="15">
    <source>
        <dbReference type="EMBL" id="AHJ14124.1"/>
    </source>
</evidence>
<proteinExistence type="inferred from homology"/>
<evidence type="ECO:0000256" key="4">
    <source>
        <dbReference type="ARBA" id="ARBA00022692"/>
    </source>
</evidence>
<dbReference type="GO" id="GO:0015344">
    <property type="term" value="F:siderophore uptake transmembrane transporter activity"/>
    <property type="evidence" value="ECO:0007669"/>
    <property type="project" value="TreeGrafter"/>
</dbReference>
<dbReference type="Pfam" id="PF07715">
    <property type="entry name" value="Plug"/>
    <property type="match status" value="1"/>
</dbReference>
<evidence type="ECO:0000259" key="14">
    <source>
        <dbReference type="Pfam" id="PF07715"/>
    </source>
</evidence>
<dbReference type="AlphaFoldDB" id="A0AA86AP64"/>
<evidence type="ECO:0000256" key="12">
    <source>
        <dbReference type="SAM" id="SignalP"/>
    </source>
</evidence>
<dbReference type="InterPro" id="IPR000531">
    <property type="entry name" value="Beta-barrel_TonB"/>
</dbReference>
<evidence type="ECO:0000256" key="6">
    <source>
        <dbReference type="ARBA" id="ARBA00023077"/>
    </source>
</evidence>
<evidence type="ECO:0000259" key="13">
    <source>
        <dbReference type="Pfam" id="PF00593"/>
    </source>
</evidence>
<keyword evidence="2 10" id="KW-0813">Transport</keyword>
<dbReference type="GO" id="GO:0009279">
    <property type="term" value="C:cell outer membrane"/>
    <property type="evidence" value="ECO:0007669"/>
    <property type="project" value="UniProtKB-SubCell"/>
</dbReference>
<feature type="domain" description="TonB-dependent receptor-like beta-barrel" evidence="13">
    <location>
        <begin position="223"/>
        <end position="657"/>
    </location>
</feature>
<evidence type="ECO:0000256" key="11">
    <source>
        <dbReference type="RuleBase" id="RU003357"/>
    </source>
</evidence>
<feature type="domain" description="TonB-dependent receptor plug" evidence="14">
    <location>
        <begin position="41"/>
        <end position="140"/>
    </location>
</feature>
<comment type="subcellular location">
    <subcellularLocation>
        <location evidence="1 10">Cell outer membrane</location>
        <topology evidence="1 10">Multi-pass membrane protein</topology>
    </subcellularLocation>
</comment>
<dbReference type="EMBL" id="CP007201">
    <property type="protein sequence ID" value="AHJ14124.1"/>
    <property type="molecule type" value="Genomic_DNA"/>
</dbReference>
<dbReference type="KEGG" id="smul:SMUL_2888"/>
<keyword evidence="3 10" id="KW-1134">Transmembrane beta strand</keyword>
<evidence type="ECO:0000256" key="7">
    <source>
        <dbReference type="ARBA" id="ARBA00023136"/>
    </source>
</evidence>
<dbReference type="PANTHER" id="PTHR30069">
    <property type="entry name" value="TONB-DEPENDENT OUTER MEMBRANE RECEPTOR"/>
    <property type="match status" value="1"/>
</dbReference>
<dbReference type="Proteomes" id="UP000019322">
    <property type="component" value="Chromosome"/>
</dbReference>
<accession>A0AA86AP64</accession>
<reference evidence="15 16" key="1">
    <citation type="journal article" date="2014" name="Environ. Microbiol.">
        <title>Insights into organohalide respiration and the versatile catabolism of Sulfurospirillum multivorans gained from comparative genomics and physiological studies.</title>
        <authorList>
            <person name="Goris T."/>
            <person name="Schubert T."/>
            <person name="Gadkari J."/>
            <person name="Wubet T."/>
            <person name="Tarkka M."/>
            <person name="Buscot F."/>
            <person name="Adrian L."/>
            <person name="Diekert G."/>
        </authorList>
    </citation>
    <scope>NUCLEOTIDE SEQUENCE [LARGE SCALE GENOMIC DNA]</scope>
    <source>
        <strain evidence="16">DM 12446 / JCM 15788 / NBRC 109480</strain>
    </source>
</reference>
<evidence type="ECO:0000256" key="2">
    <source>
        <dbReference type="ARBA" id="ARBA00022448"/>
    </source>
</evidence>
<keyword evidence="8 15" id="KW-0675">Receptor</keyword>
<name>A0AA86AP64_SULMK</name>
<keyword evidence="9 10" id="KW-0998">Cell outer membrane</keyword>
<dbReference type="PANTHER" id="PTHR30069:SF29">
    <property type="entry name" value="HEMOGLOBIN AND HEMOGLOBIN-HAPTOGLOBIN-BINDING PROTEIN 1-RELATED"/>
    <property type="match status" value="1"/>
</dbReference>
<keyword evidence="4 10" id="KW-0812">Transmembrane</keyword>
<feature type="signal peptide" evidence="12">
    <location>
        <begin position="1"/>
        <end position="19"/>
    </location>
</feature>
<evidence type="ECO:0000256" key="8">
    <source>
        <dbReference type="ARBA" id="ARBA00023170"/>
    </source>
</evidence>
<protein>
    <submittedName>
        <fullName evidence="15">TonB-dependent receptor</fullName>
    </submittedName>
</protein>
<organism evidence="15 16">
    <name type="scientific">Sulfurospirillum multivorans (strain DM 12446 / JCM 15788 / NBRC 109480)</name>
    <dbReference type="NCBI Taxonomy" id="1150621"/>
    <lineage>
        <taxon>Bacteria</taxon>
        <taxon>Pseudomonadati</taxon>
        <taxon>Campylobacterota</taxon>
        <taxon>Epsilonproteobacteria</taxon>
        <taxon>Campylobacterales</taxon>
        <taxon>Sulfurospirillaceae</taxon>
        <taxon>Sulfurospirillum</taxon>
    </lineage>
</organism>
<dbReference type="Gene3D" id="2.170.130.10">
    <property type="entry name" value="TonB-dependent receptor, plug domain"/>
    <property type="match status" value="1"/>
</dbReference>
<keyword evidence="5 12" id="KW-0732">Signal</keyword>
<dbReference type="InterPro" id="IPR037066">
    <property type="entry name" value="Plug_dom_sf"/>
</dbReference>
<evidence type="ECO:0000256" key="9">
    <source>
        <dbReference type="ARBA" id="ARBA00023237"/>
    </source>
</evidence>
<gene>
    <name evidence="15" type="ORF">SMUL_2888</name>
</gene>
<evidence type="ECO:0000256" key="3">
    <source>
        <dbReference type="ARBA" id="ARBA00022452"/>
    </source>
</evidence>
<dbReference type="InterPro" id="IPR036942">
    <property type="entry name" value="Beta-barrel_TonB_sf"/>
</dbReference>
<dbReference type="InterPro" id="IPR012910">
    <property type="entry name" value="Plug_dom"/>
</dbReference>
<dbReference type="InterPro" id="IPR039426">
    <property type="entry name" value="TonB-dep_rcpt-like"/>
</dbReference>
<dbReference type="Pfam" id="PF00593">
    <property type="entry name" value="TonB_dep_Rec_b-barrel"/>
    <property type="match status" value="1"/>
</dbReference>
<dbReference type="PROSITE" id="PS52016">
    <property type="entry name" value="TONB_DEPENDENT_REC_3"/>
    <property type="match status" value="1"/>
</dbReference>
<dbReference type="RefSeq" id="WP_025345952.1">
    <property type="nucleotide sequence ID" value="NZ_CP007201.1"/>
</dbReference>
<dbReference type="Gene3D" id="2.40.170.20">
    <property type="entry name" value="TonB-dependent receptor, beta-barrel domain"/>
    <property type="match status" value="1"/>
</dbReference>
<evidence type="ECO:0000256" key="1">
    <source>
        <dbReference type="ARBA" id="ARBA00004571"/>
    </source>
</evidence>
<evidence type="ECO:0000256" key="10">
    <source>
        <dbReference type="PROSITE-ProRule" id="PRU01360"/>
    </source>
</evidence>